<sequence length="81" mass="9262">MSWGTELWASCIVHDNNNNDNDDGDDDNDDDGDDGDDDDDDEDQYDNLAIHTSKGIEFLDKYANFIRDRLAIETEYAAKLR</sequence>
<dbReference type="SUPFAM" id="SSF103657">
    <property type="entry name" value="BAR/IMD domain-like"/>
    <property type="match status" value="1"/>
</dbReference>
<dbReference type="Pfam" id="PF00611">
    <property type="entry name" value="FCH"/>
    <property type="match status" value="1"/>
</dbReference>
<dbReference type="VEuPathDB" id="VectorBase:GMOY000263"/>
<dbReference type="EnsemblMetazoa" id="GMOY000263-RA">
    <property type="protein sequence ID" value="GMOY000263-PA"/>
    <property type="gene ID" value="GMOY000263"/>
</dbReference>
<evidence type="ECO:0000313" key="3">
    <source>
        <dbReference type="EnsemblMetazoa" id="GMOY000263-PA"/>
    </source>
</evidence>
<accession>A0A1B0F9T9</accession>
<feature type="compositionally biased region" description="Acidic residues" evidence="1">
    <location>
        <begin position="20"/>
        <end position="45"/>
    </location>
</feature>
<dbReference type="EMBL" id="CCAG010023931">
    <property type="status" value="NOT_ANNOTATED_CDS"/>
    <property type="molecule type" value="Genomic_DNA"/>
</dbReference>
<dbReference type="EMBL" id="CCAG010023932">
    <property type="status" value="NOT_ANNOTATED_CDS"/>
    <property type="molecule type" value="Genomic_DNA"/>
</dbReference>
<dbReference type="InterPro" id="IPR001060">
    <property type="entry name" value="FCH_dom"/>
</dbReference>
<organism evidence="3 4">
    <name type="scientific">Glossina morsitans morsitans</name>
    <name type="common">Savannah tsetse fly</name>
    <dbReference type="NCBI Taxonomy" id="37546"/>
    <lineage>
        <taxon>Eukaryota</taxon>
        <taxon>Metazoa</taxon>
        <taxon>Ecdysozoa</taxon>
        <taxon>Arthropoda</taxon>
        <taxon>Hexapoda</taxon>
        <taxon>Insecta</taxon>
        <taxon>Pterygota</taxon>
        <taxon>Neoptera</taxon>
        <taxon>Endopterygota</taxon>
        <taxon>Diptera</taxon>
        <taxon>Brachycera</taxon>
        <taxon>Muscomorpha</taxon>
        <taxon>Hippoboscoidea</taxon>
        <taxon>Glossinidae</taxon>
        <taxon>Glossina</taxon>
    </lineage>
</organism>
<dbReference type="AlphaFoldDB" id="A0A1B0F9T9"/>
<evidence type="ECO:0000256" key="1">
    <source>
        <dbReference type="SAM" id="MobiDB-lite"/>
    </source>
</evidence>
<dbReference type="InterPro" id="IPR027267">
    <property type="entry name" value="AH/BAR_dom_sf"/>
</dbReference>
<feature type="domain" description="FCH" evidence="2">
    <location>
        <begin position="44"/>
        <end position="81"/>
    </location>
</feature>
<feature type="region of interest" description="Disordered" evidence="1">
    <location>
        <begin position="14"/>
        <end position="47"/>
    </location>
</feature>
<name>A0A1B0F9T9_GLOMM</name>
<evidence type="ECO:0000259" key="2">
    <source>
        <dbReference type="Pfam" id="PF00611"/>
    </source>
</evidence>
<reference evidence="3" key="1">
    <citation type="submission" date="2020-05" db="UniProtKB">
        <authorList>
            <consortium name="EnsemblMetazoa"/>
        </authorList>
    </citation>
    <scope>IDENTIFICATION</scope>
    <source>
        <strain evidence="3">Yale</strain>
    </source>
</reference>
<dbReference type="Proteomes" id="UP000092444">
    <property type="component" value="Unassembled WGS sequence"/>
</dbReference>
<evidence type="ECO:0000313" key="4">
    <source>
        <dbReference type="Proteomes" id="UP000092444"/>
    </source>
</evidence>
<dbReference type="STRING" id="37546.A0A1B0F9T9"/>
<dbReference type="Gene3D" id="1.20.1270.60">
    <property type="entry name" value="Arfaptin homology (AH) domain/BAR domain"/>
    <property type="match status" value="1"/>
</dbReference>
<proteinExistence type="predicted"/>
<keyword evidence="4" id="KW-1185">Reference proteome</keyword>
<protein>
    <recommendedName>
        <fullName evidence="2">FCH domain-containing protein</fullName>
    </recommendedName>
</protein>